<dbReference type="EMBL" id="FNDX01000023">
    <property type="protein sequence ID" value="SDJ75755.1"/>
    <property type="molecule type" value="Genomic_DNA"/>
</dbReference>
<sequence length="367" mass="41804">MNQNRYLYWMFLMNSLLNILNFVPRELLDARFKGAQTSILVATVLGTVFLSVFTLLIAKFPGKGIQDILETALPKGVIIPLMIMFSSLWCVAGLITILSFVDITLRFVSPDTGPHLVILSFLVLVCFCARMDSLSVLYGMEMMLAIILPLIVYAIVKALVNPDFSWDSVLQIVTYSAHAPDWKSIAAATFSFSGYFNMVVFNRVLPKIKMKHSWIFAVNGLAVLLLTFYVPIGYFGTIGVERHVYTWFSTADSIRINTFIVERMLFVFYFAYLTLSLVSVTVHWHVGKELLTGLFRSRKQAKARTKLWRDLSALALFSGITIAFMGLDQYQLNQFGVVFLYARWAGELFMIMLLFYCYAVAYRRRNA</sequence>
<accession>A0A1G8WDG8</accession>
<keyword evidence="3" id="KW-1185">Reference proteome</keyword>
<feature type="transmembrane region" description="Helical" evidence="1">
    <location>
        <begin position="307"/>
        <end position="327"/>
    </location>
</feature>
<dbReference type="InterPro" id="IPR004761">
    <property type="entry name" value="Spore_GerAB"/>
</dbReference>
<dbReference type="OrthoDB" id="2930450at2"/>
<evidence type="ECO:0000313" key="3">
    <source>
        <dbReference type="Proteomes" id="UP000199050"/>
    </source>
</evidence>
<dbReference type="Proteomes" id="UP000199050">
    <property type="component" value="Unassembled WGS sequence"/>
</dbReference>
<feature type="transmembrane region" description="Helical" evidence="1">
    <location>
        <begin position="35"/>
        <end position="57"/>
    </location>
</feature>
<dbReference type="GO" id="GO:0009847">
    <property type="term" value="P:spore germination"/>
    <property type="evidence" value="ECO:0007669"/>
    <property type="project" value="InterPro"/>
</dbReference>
<feature type="transmembrane region" description="Helical" evidence="1">
    <location>
        <begin position="214"/>
        <end position="235"/>
    </location>
</feature>
<reference evidence="3" key="1">
    <citation type="submission" date="2016-10" db="EMBL/GenBank/DDBJ databases">
        <authorList>
            <person name="Varghese N."/>
            <person name="Submissions S."/>
        </authorList>
    </citation>
    <scope>NUCLEOTIDE SEQUENCE [LARGE SCALE GENOMIC DNA]</scope>
    <source>
        <strain evidence="3">CGMCC 1.11012</strain>
    </source>
</reference>
<feature type="transmembrane region" description="Helical" evidence="1">
    <location>
        <begin position="7"/>
        <end position="23"/>
    </location>
</feature>
<feature type="transmembrane region" description="Helical" evidence="1">
    <location>
        <begin position="77"/>
        <end position="101"/>
    </location>
</feature>
<gene>
    <name evidence="2" type="ORF">SAMN05216192_12368</name>
</gene>
<evidence type="ECO:0000313" key="2">
    <source>
        <dbReference type="EMBL" id="SDJ75755.1"/>
    </source>
</evidence>
<feature type="transmembrane region" description="Helical" evidence="1">
    <location>
        <begin position="339"/>
        <end position="361"/>
    </location>
</feature>
<evidence type="ECO:0000256" key="1">
    <source>
        <dbReference type="SAM" id="Phobius"/>
    </source>
</evidence>
<dbReference type="AlphaFoldDB" id="A0A1G8WDG8"/>
<dbReference type="STRING" id="1174501.SAMN05216192_12368"/>
<proteinExistence type="predicted"/>
<dbReference type="GO" id="GO:0016020">
    <property type="term" value="C:membrane"/>
    <property type="evidence" value="ECO:0007669"/>
    <property type="project" value="InterPro"/>
</dbReference>
<feature type="transmembrane region" description="Helical" evidence="1">
    <location>
        <begin position="136"/>
        <end position="156"/>
    </location>
</feature>
<keyword evidence="1" id="KW-0472">Membrane</keyword>
<protein>
    <submittedName>
        <fullName evidence="2">Spore germination protein</fullName>
    </submittedName>
</protein>
<feature type="transmembrane region" description="Helical" evidence="1">
    <location>
        <begin position="113"/>
        <end position="129"/>
    </location>
</feature>
<keyword evidence="1" id="KW-1133">Transmembrane helix</keyword>
<feature type="transmembrane region" description="Helical" evidence="1">
    <location>
        <begin position="266"/>
        <end position="286"/>
    </location>
</feature>
<organism evidence="2 3">
    <name type="scientific">Paenibacillus typhae</name>
    <dbReference type="NCBI Taxonomy" id="1174501"/>
    <lineage>
        <taxon>Bacteria</taxon>
        <taxon>Bacillati</taxon>
        <taxon>Bacillota</taxon>
        <taxon>Bacilli</taxon>
        <taxon>Bacillales</taxon>
        <taxon>Paenibacillaceae</taxon>
        <taxon>Paenibacillus</taxon>
    </lineage>
</organism>
<keyword evidence="1" id="KW-0812">Transmembrane</keyword>
<dbReference type="RefSeq" id="WP_090716302.1">
    <property type="nucleotide sequence ID" value="NZ_CBCSKY010000023.1"/>
</dbReference>
<dbReference type="Pfam" id="PF03845">
    <property type="entry name" value="Spore_permease"/>
    <property type="match status" value="1"/>
</dbReference>
<name>A0A1G8WDG8_9BACL</name>
<feature type="transmembrane region" description="Helical" evidence="1">
    <location>
        <begin position="184"/>
        <end position="202"/>
    </location>
</feature>